<evidence type="ECO:0000256" key="4">
    <source>
        <dbReference type="ARBA" id="ARBA00019232"/>
    </source>
</evidence>
<dbReference type="InterPro" id="IPR036286">
    <property type="entry name" value="LexA/Signal_pep-like_sf"/>
</dbReference>
<reference evidence="8 9" key="1">
    <citation type="submission" date="2024-02" db="EMBL/GenBank/DDBJ databases">
        <title>Whole genome sequencing of Parabacteroides sp. AD58.</title>
        <authorList>
            <person name="Chaplin A.V."/>
            <person name="Pikina A.P."/>
            <person name="Sokolova S.R."/>
            <person name="Korostin D.O."/>
            <person name="Efimov B.A."/>
        </authorList>
    </citation>
    <scope>NUCLEOTIDE SEQUENCE [LARGE SCALE GENOMIC DNA]</scope>
    <source>
        <strain evidence="8 9">AD58</strain>
    </source>
</reference>
<dbReference type="Pfam" id="PF10502">
    <property type="entry name" value="Peptidase_S26"/>
    <property type="match status" value="1"/>
</dbReference>
<dbReference type="InterPro" id="IPR019758">
    <property type="entry name" value="Pept_S26A_signal_pept_1_CS"/>
</dbReference>
<dbReference type="InterPro" id="IPR019533">
    <property type="entry name" value="Peptidase_S26"/>
</dbReference>
<dbReference type="CDD" id="cd06462">
    <property type="entry name" value="Peptidase_S24_S26"/>
    <property type="match status" value="1"/>
</dbReference>
<evidence type="ECO:0000313" key="9">
    <source>
        <dbReference type="Proteomes" id="UP001320603"/>
    </source>
</evidence>
<keyword evidence="5 6" id="KW-0378">Hydrolase</keyword>
<feature type="transmembrane region" description="Helical" evidence="6">
    <location>
        <begin position="12"/>
        <end position="39"/>
    </location>
</feature>
<dbReference type="NCBIfam" id="TIGR02227">
    <property type="entry name" value="sigpep_I_bact"/>
    <property type="match status" value="1"/>
</dbReference>
<dbReference type="PROSITE" id="PS00761">
    <property type="entry name" value="SPASE_I_3"/>
    <property type="match status" value="1"/>
</dbReference>
<keyword evidence="9" id="KW-1185">Reference proteome</keyword>
<keyword evidence="6" id="KW-0645">Protease</keyword>
<evidence type="ECO:0000256" key="5">
    <source>
        <dbReference type="ARBA" id="ARBA00022801"/>
    </source>
</evidence>
<dbReference type="CDD" id="cd06530">
    <property type="entry name" value="S26_SPase_I"/>
    <property type="match status" value="1"/>
</dbReference>
<evidence type="ECO:0000256" key="6">
    <source>
        <dbReference type="RuleBase" id="RU362042"/>
    </source>
</evidence>
<keyword evidence="6" id="KW-0472">Membrane</keyword>
<comment type="subcellular location">
    <subcellularLocation>
        <location evidence="6">Membrane</location>
        <topology evidence="6">Single-pass type II membrane protein</topology>
    </subcellularLocation>
</comment>
<proteinExistence type="inferred from homology"/>
<dbReference type="InterPro" id="IPR000223">
    <property type="entry name" value="Pept_S26A_signal_pept_1"/>
</dbReference>
<dbReference type="Proteomes" id="UP001320603">
    <property type="component" value="Chromosome"/>
</dbReference>
<dbReference type="Gene3D" id="2.10.109.10">
    <property type="entry name" value="Umud Fragment, subunit A"/>
    <property type="match status" value="1"/>
</dbReference>
<keyword evidence="6" id="KW-1133">Transmembrane helix</keyword>
<dbReference type="PANTHER" id="PTHR43390:SF1">
    <property type="entry name" value="CHLOROPLAST PROCESSING PEPTIDASE"/>
    <property type="match status" value="1"/>
</dbReference>
<evidence type="ECO:0000313" key="8">
    <source>
        <dbReference type="EMBL" id="WWV66934.1"/>
    </source>
</evidence>
<dbReference type="SUPFAM" id="SSF51306">
    <property type="entry name" value="LexA/Signal peptidase"/>
    <property type="match status" value="1"/>
</dbReference>
<sequence>MVLKKWIQKGIDWLSNLILIAAGLVTLWLFLLVFVYASFRIPTDSMEPTLVPGDYVLVNKLLIGPRLFNLTEALEGKQVNIRRLPGLHDIQRNDVLVFHFPHPHTWEKIEMHLFKYYVKRCIALPGDTLSIRNGIYQINGKEENLGNREAQHHIGQMKPEDFPEGTYKTFPFNESNWNVQDFGPLYIPKAGAEVGMDRFNFLLYKKVVEWEQGKTLSYRDSTVFLDGHPIWTYRFRKDYYFMGGDNGINSQDSRYWGLLPEEYIVGKVWKVWKSVDPYTDRFRWDRFLLDVK</sequence>
<evidence type="ECO:0000256" key="3">
    <source>
        <dbReference type="ARBA" id="ARBA00013208"/>
    </source>
</evidence>
<dbReference type="PRINTS" id="PR00727">
    <property type="entry name" value="LEADERPTASE"/>
</dbReference>
<evidence type="ECO:0000256" key="2">
    <source>
        <dbReference type="ARBA" id="ARBA00009370"/>
    </source>
</evidence>
<feature type="domain" description="Peptidase S26" evidence="7">
    <location>
        <begin position="17"/>
        <end position="269"/>
    </location>
</feature>
<gene>
    <name evidence="8" type="primary">lepB</name>
    <name evidence="8" type="ORF">NEE14_002790</name>
</gene>
<evidence type="ECO:0000259" key="7">
    <source>
        <dbReference type="Pfam" id="PF10502"/>
    </source>
</evidence>
<organism evidence="8 9">
    <name type="scientific">Parabacteroides absconsus</name>
    <dbReference type="NCBI Taxonomy" id="2951805"/>
    <lineage>
        <taxon>Bacteria</taxon>
        <taxon>Pseudomonadati</taxon>
        <taxon>Bacteroidota</taxon>
        <taxon>Bacteroidia</taxon>
        <taxon>Bacteroidales</taxon>
        <taxon>Tannerellaceae</taxon>
        <taxon>Parabacteroides</taxon>
    </lineage>
</organism>
<dbReference type="EC" id="3.4.21.89" evidence="3 6"/>
<comment type="catalytic activity">
    <reaction evidence="1 6">
        <text>Cleavage of hydrophobic, N-terminal signal or leader sequences from secreted and periplasmic proteins.</text>
        <dbReference type="EC" id="3.4.21.89"/>
    </reaction>
</comment>
<dbReference type="EMBL" id="CP146284">
    <property type="protein sequence ID" value="WWV66934.1"/>
    <property type="molecule type" value="Genomic_DNA"/>
</dbReference>
<protein>
    <recommendedName>
        <fullName evidence="4 6">Signal peptidase I</fullName>
        <ecNumber evidence="3 6">3.4.21.89</ecNumber>
    </recommendedName>
</protein>
<accession>A0ABZ2ILP9</accession>
<dbReference type="PANTHER" id="PTHR43390">
    <property type="entry name" value="SIGNAL PEPTIDASE I"/>
    <property type="match status" value="1"/>
</dbReference>
<name>A0ABZ2ILP9_9BACT</name>
<comment type="similarity">
    <text evidence="2 6">Belongs to the peptidase S26 family.</text>
</comment>
<dbReference type="RefSeq" id="WP_251967405.1">
    <property type="nucleotide sequence ID" value="NZ_CP146284.1"/>
</dbReference>
<evidence type="ECO:0000256" key="1">
    <source>
        <dbReference type="ARBA" id="ARBA00000677"/>
    </source>
</evidence>
<dbReference type="GO" id="GO:0009003">
    <property type="term" value="F:signal peptidase activity"/>
    <property type="evidence" value="ECO:0007669"/>
    <property type="project" value="UniProtKB-EC"/>
</dbReference>
<keyword evidence="6" id="KW-0812">Transmembrane</keyword>